<evidence type="ECO:0000313" key="3">
    <source>
        <dbReference type="Proteomes" id="UP000823894"/>
    </source>
</evidence>
<accession>A0A9D2NXU0</accession>
<feature type="compositionally biased region" description="Basic residues" evidence="1">
    <location>
        <begin position="1"/>
        <end position="22"/>
    </location>
</feature>
<comment type="caution">
    <text evidence="2">The sequence shown here is derived from an EMBL/GenBank/DDBJ whole genome shotgun (WGS) entry which is preliminary data.</text>
</comment>
<reference evidence="2" key="1">
    <citation type="journal article" date="2021" name="PeerJ">
        <title>Extensive microbial diversity within the chicken gut microbiome revealed by metagenomics and culture.</title>
        <authorList>
            <person name="Gilroy R."/>
            <person name="Ravi A."/>
            <person name="Getino M."/>
            <person name="Pursley I."/>
            <person name="Horton D.L."/>
            <person name="Alikhan N.F."/>
            <person name="Baker D."/>
            <person name="Gharbi K."/>
            <person name="Hall N."/>
            <person name="Watson M."/>
            <person name="Adriaenssens E.M."/>
            <person name="Foster-Nyarko E."/>
            <person name="Jarju S."/>
            <person name="Secka A."/>
            <person name="Antonio M."/>
            <person name="Oren A."/>
            <person name="Chaudhuri R.R."/>
            <person name="La Ragione R."/>
            <person name="Hildebrand F."/>
            <person name="Pallen M.J."/>
        </authorList>
    </citation>
    <scope>NUCLEOTIDE SEQUENCE</scope>
    <source>
        <strain evidence="2">ChiGjej1B1-1692</strain>
    </source>
</reference>
<dbReference type="AlphaFoldDB" id="A0A9D2NXU0"/>
<evidence type="ECO:0000313" key="2">
    <source>
        <dbReference type="EMBL" id="HJC38823.1"/>
    </source>
</evidence>
<proteinExistence type="predicted"/>
<feature type="region of interest" description="Disordered" evidence="1">
    <location>
        <begin position="1"/>
        <end position="27"/>
    </location>
</feature>
<sequence length="62" mass="7145">MESNKTKKTKQSKNVKRNKKRNAGLEKADALTAGDKFKDDSITVYDITPGENYKLLFTEYSW</sequence>
<dbReference type="EMBL" id="DWWK01000105">
    <property type="protein sequence ID" value="HJC38823.1"/>
    <property type="molecule type" value="Genomic_DNA"/>
</dbReference>
<reference evidence="2" key="2">
    <citation type="submission" date="2021-04" db="EMBL/GenBank/DDBJ databases">
        <authorList>
            <person name="Gilroy R."/>
        </authorList>
    </citation>
    <scope>NUCLEOTIDE SEQUENCE</scope>
    <source>
        <strain evidence="2">ChiGjej1B1-1692</strain>
    </source>
</reference>
<name>A0A9D2NXU0_9FIRM</name>
<organism evidence="2 3">
    <name type="scientific">Candidatus Mediterraneibacter faecigallinarum</name>
    <dbReference type="NCBI Taxonomy" id="2838669"/>
    <lineage>
        <taxon>Bacteria</taxon>
        <taxon>Bacillati</taxon>
        <taxon>Bacillota</taxon>
        <taxon>Clostridia</taxon>
        <taxon>Lachnospirales</taxon>
        <taxon>Lachnospiraceae</taxon>
        <taxon>Mediterraneibacter</taxon>
    </lineage>
</organism>
<dbReference type="Proteomes" id="UP000823894">
    <property type="component" value="Unassembled WGS sequence"/>
</dbReference>
<protein>
    <submittedName>
        <fullName evidence="2">Uncharacterized protein</fullName>
    </submittedName>
</protein>
<gene>
    <name evidence="2" type="ORF">H9757_07145</name>
</gene>
<evidence type="ECO:0000256" key="1">
    <source>
        <dbReference type="SAM" id="MobiDB-lite"/>
    </source>
</evidence>